<evidence type="ECO:0000256" key="6">
    <source>
        <dbReference type="ARBA" id="ARBA00022490"/>
    </source>
</evidence>
<dbReference type="Pfam" id="PF17900">
    <property type="entry name" value="Peptidase_M1_N"/>
    <property type="match status" value="1"/>
</dbReference>
<accession>A0A2T5G1R4</accession>
<dbReference type="GO" id="GO:0008270">
    <property type="term" value="F:zinc ion binding"/>
    <property type="evidence" value="ECO:0007669"/>
    <property type="project" value="InterPro"/>
</dbReference>
<dbReference type="Gene3D" id="2.60.40.1730">
    <property type="entry name" value="tricorn interacting facor f3 domain"/>
    <property type="match status" value="1"/>
</dbReference>
<dbReference type="GO" id="GO:0008237">
    <property type="term" value="F:metallopeptidase activity"/>
    <property type="evidence" value="ECO:0007669"/>
    <property type="project" value="UniProtKB-KW"/>
</dbReference>
<feature type="binding site" evidence="13">
    <location>
        <begin position="299"/>
        <end position="304"/>
    </location>
    <ligand>
        <name>a peptide</name>
        <dbReference type="ChEBI" id="CHEBI:60466"/>
    </ligand>
</feature>
<organism evidence="16 17">
    <name type="scientific">Sphingomonas oleivorans</name>
    <dbReference type="NCBI Taxonomy" id="1735121"/>
    <lineage>
        <taxon>Bacteria</taxon>
        <taxon>Pseudomonadati</taxon>
        <taxon>Pseudomonadota</taxon>
        <taxon>Alphaproteobacteria</taxon>
        <taxon>Sphingomonadales</taxon>
        <taxon>Sphingomonadaceae</taxon>
        <taxon>Sphingomonas</taxon>
    </lineage>
</organism>
<keyword evidence="17" id="KW-1185">Reference proteome</keyword>
<dbReference type="Pfam" id="PF09127">
    <property type="entry name" value="Leuk-A4-hydro_C"/>
    <property type="match status" value="1"/>
</dbReference>
<dbReference type="InterPro" id="IPR014782">
    <property type="entry name" value="Peptidase_M1_dom"/>
</dbReference>
<dbReference type="RefSeq" id="WP_107966321.1">
    <property type="nucleotide sequence ID" value="NZ_NWBU01000004.1"/>
</dbReference>
<dbReference type="InterPro" id="IPR042097">
    <property type="entry name" value="Aminopeptidase_N-like_N_sf"/>
</dbReference>
<keyword evidence="11" id="KW-0482">Metalloprotease</keyword>
<evidence type="ECO:0000256" key="14">
    <source>
        <dbReference type="PIRSR" id="PIRSR634015-3"/>
    </source>
</evidence>
<evidence type="ECO:0000256" key="12">
    <source>
        <dbReference type="PIRSR" id="PIRSR634015-1"/>
    </source>
</evidence>
<comment type="caution">
    <text evidence="16">The sequence shown here is derived from an EMBL/GenBank/DDBJ whole genome shotgun (WGS) entry which is preliminary data.</text>
</comment>
<feature type="active site" description="Proton donor" evidence="12">
    <location>
        <position position="417"/>
    </location>
</feature>
<evidence type="ECO:0000256" key="7">
    <source>
        <dbReference type="ARBA" id="ARBA00022670"/>
    </source>
</evidence>
<dbReference type="InterPro" id="IPR016024">
    <property type="entry name" value="ARM-type_fold"/>
</dbReference>
<evidence type="ECO:0000259" key="15">
    <source>
        <dbReference type="SMART" id="SM01263"/>
    </source>
</evidence>
<keyword evidence="8 14" id="KW-0479">Metal-binding</keyword>
<keyword evidence="9" id="KW-0378">Hydrolase</keyword>
<evidence type="ECO:0000256" key="1">
    <source>
        <dbReference type="ARBA" id="ARBA00000098"/>
    </source>
</evidence>
<evidence type="ECO:0000313" key="17">
    <source>
        <dbReference type="Proteomes" id="UP000244162"/>
    </source>
</evidence>
<feature type="active site" description="Proton acceptor" evidence="12">
    <location>
        <position position="329"/>
    </location>
</feature>
<evidence type="ECO:0000256" key="4">
    <source>
        <dbReference type="ARBA" id="ARBA00012564"/>
    </source>
</evidence>
<comment type="subcellular location">
    <subcellularLocation>
        <location evidence="2">Cytoplasm</location>
    </subcellularLocation>
</comment>
<dbReference type="PANTHER" id="PTHR45726">
    <property type="entry name" value="LEUKOTRIENE A-4 HYDROLASE"/>
    <property type="match status" value="1"/>
</dbReference>
<feature type="domain" description="Peptidase M1 leukotriene A4 hydrolase/aminopeptidase C-terminal" evidence="15">
    <location>
        <begin position="496"/>
        <end position="636"/>
    </location>
</feature>
<feature type="binding site" evidence="13">
    <location>
        <begin position="167"/>
        <end position="169"/>
    </location>
    <ligand>
        <name>a peptide</name>
        <dbReference type="ChEBI" id="CHEBI:60466"/>
    </ligand>
</feature>
<proteinExistence type="inferred from homology"/>
<dbReference type="SUPFAM" id="SSF55486">
    <property type="entry name" value="Metalloproteases ('zincins'), catalytic domain"/>
    <property type="match status" value="1"/>
</dbReference>
<comment type="catalytic activity">
    <reaction evidence="1">
        <text>Release of an N-terminal amino acid, Xaa-|-Yaa- from a peptide, amide or arylamide. Xaa is preferably Ala, but may be most amino acids including Pro (slow action). When a terminal hydrophobic residue is followed by a prolyl residue, the two may be released as an intact Xaa-Pro dipeptide.</text>
        <dbReference type="EC" id="3.4.11.2"/>
    </reaction>
</comment>
<protein>
    <recommendedName>
        <fullName evidence="5">Aminopeptidase N</fullName>
        <ecNumber evidence="4">3.4.11.2</ecNumber>
    </recommendedName>
</protein>
<dbReference type="GO" id="GO:0005737">
    <property type="term" value="C:cytoplasm"/>
    <property type="evidence" value="ECO:0007669"/>
    <property type="project" value="UniProtKB-SubCell"/>
</dbReference>
<comment type="cofactor">
    <cofactor evidence="14">
        <name>Zn(2+)</name>
        <dbReference type="ChEBI" id="CHEBI:29105"/>
    </cofactor>
    <text evidence="14">Binds 1 zinc ion per subunit.</text>
</comment>
<dbReference type="SUPFAM" id="SSF48371">
    <property type="entry name" value="ARM repeat"/>
    <property type="match status" value="1"/>
</dbReference>
<dbReference type="InterPro" id="IPR045357">
    <property type="entry name" value="Aminopeptidase_N-like_N"/>
</dbReference>
<dbReference type="GO" id="GO:0006508">
    <property type="term" value="P:proteolysis"/>
    <property type="evidence" value="ECO:0007669"/>
    <property type="project" value="UniProtKB-KW"/>
</dbReference>
<evidence type="ECO:0000256" key="11">
    <source>
        <dbReference type="ARBA" id="ARBA00023049"/>
    </source>
</evidence>
<feature type="binding site" evidence="14">
    <location>
        <position position="332"/>
    </location>
    <ligand>
        <name>Zn(2+)</name>
        <dbReference type="ChEBI" id="CHEBI:29105"/>
        <note>catalytic</note>
    </ligand>
</feature>
<dbReference type="EMBL" id="NWBU01000004">
    <property type="protein sequence ID" value="PTQ13085.1"/>
    <property type="molecule type" value="Genomic_DNA"/>
</dbReference>
<gene>
    <name evidence="16" type="ORF">CLG96_02815</name>
</gene>
<dbReference type="EC" id="3.4.11.2" evidence="4"/>
<evidence type="ECO:0000256" key="3">
    <source>
        <dbReference type="ARBA" id="ARBA00010136"/>
    </source>
</evidence>
<dbReference type="Proteomes" id="UP000244162">
    <property type="component" value="Unassembled WGS sequence"/>
</dbReference>
<dbReference type="Gene3D" id="1.10.390.10">
    <property type="entry name" value="Neutral Protease Domain 2"/>
    <property type="match status" value="1"/>
</dbReference>
<evidence type="ECO:0000256" key="13">
    <source>
        <dbReference type="PIRSR" id="PIRSR634015-2"/>
    </source>
</evidence>
<dbReference type="FunFam" id="3.30.2010.30:FF:000001">
    <property type="entry name" value="Leukotriene A(4) hydrolase"/>
    <property type="match status" value="1"/>
</dbReference>
<dbReference type="InterPro" id="IPR001930">
    <property type="entry name" value="Peptidase_M1"/>
</dbReference>
<dbReference type="CDD" id="cd09599">
    <property type="entry name" value="M1_LTA4H"/>
    <property type="match status" value="1"/>
</dbReference>
<dbReference type="SMART" id="SM01263">
    <property type="entry name" value="Leuk-A4-hydro_C"/>
    <property type="match status" value="1"/>
</dbReference>
<dbReference type="PROSITE" id="PS51257">
    <property type="entry name" value="PROKAR_LIPOPROTEIN"/>
    <property type="match status" value="1"/>
</dbReference>
<feature type="binding site" evidence="14">
    <location>
        <position position="328"/>
    </location>
    <ligand>
        <name>Zn(2+)</name>
        <dbReference type="ChEBI" id="CHEBI:29105"/>
        <note>catalytic</note>
    </ligand>
</feature>
<dbReference type="InterPro" id="IPR049980">
    <property type="entry name" value="LTA4H_cat"/>
</dbReference>
<evidence type="ECO:0000256" key="8">
    <source>
        <dbReference type="ARBA" id="ARBA00022723"/>
    </source>
</evidence>
<evidence type="ECO:0000313" key="16">
    <source>
        <dbReference type="EMBL" id="PTQ13085.1"/>
    </source>
</evidence>
<dbReference type="InterPro" id="IPR034015">
    <property type="entry name" value="M1_LTA4H"/>
</dbReference>
<dbReference type="AlphaFoldDB" id="A0A2T5G1R4"/>
<keyword evidence="10 14" id="KW-0862">Zinc</keyword>
<dbReference type="Gene3D" id="3.30.2010.30">
    <property type="match status" value="1"/>
</dbReference>
<dbReference type="SUPFAM" id="SSF63737">
    <property type="entry name" value="Leukotriene A4 hydrolase N-terminal domain"/>
    <property type="match status" value="1"/>
</dbReference>
<keyword evidence="16" id="KW-0031">Aminopeptidase</keyword>
<feature type="binding site" evidence="13">
    <location>
        <begin position="591"/>
        <end position="593"/>
    </location>
    <ligand>
        <name>a peptide</name>
        <dbReference type="ChEBI" id="CHEBI:60466"/>
    </ligand>
</feature>
<keyword evidence="6" id="KW-0963">Cytoplasm</keyword>
<feature type="binding site" evidence="14">
    <location>
        <position position="351"/>
    </location>
    <ligand>
        <name>Zn(2+)</name>
        <dbReference type="ChEBI" id="CHEBI:29105"/>
        <note>catalytic</note>
    </ligand>
</feature>
<name>A0A2T5G1R4_9SPHN</name>
<dbReference type="InterPro" id="IPR038502">
    <property type="entry name" value="M1_LTA-4_hydro/amino_C_sf"/>
</dbReference>
<dbReference type="PANTHER" id="PTHR45726:SF3">
    <property type="entry name" value="LEUKOTRIENE A-4 HYDROLASE"/>
    <property type="match status" value="1"/>
</dbReference>
<sequence>MGLKSGAVLAAMGAALLAACQPVDRLSGDRAPVSAPVLTSPDARDVHSSARPAEARVTHVALDLAVDFDTKRLSGMAALDIVAAPGARTILLDTKGLEIAAVTDAGGRPLPFSLGTADPILGAPLSVTLNGARRIIVRYATAPDAAALQWLPPEQTAGKKRPYLFSQGEAILNRTWIPTQDSPGIRQTWEARLTVPADLRAVMSAQMLTPEGEPAGPGRKAYRFRMDKPVAPYLIALAVGDIAFRPLGTRTGVYTEPAMLERSASELVDVEKMVEAAESLYGPYRWGRYDLLVLPPSFPFGGMENPRLTFATPTILAGDRSLVSLVAHELAHSWSGNLVTNATWNDFWLNEGFTVYFENRIMEALYGPARAAMLADLGWSDMQAAIAAAGGMAAPDSRLHLDLVGRDPDEGMTDVAYEKGATFLRTIEAAVGRERFDAYLWSYFDRFAFKPQTSAGFLADLRANLIRGDRVLEAQIGLDRWVYQPGLPDNAVHVRSDAFAIVDAEAKAFSVGAKVAEATGWAGWTTQERVRFLASLPRRLTTAQLDAIDRQYGLSRTGNSEIRFAWLMLAVANHHDPAVPSVERFLTEQGRRKFVAPLFAALMKEEGWGPPIARRIYAGARSGYHAVTSGTVDAIVR</sequence>
<evidence type="ECO:0000256" key="9">
    <source>
        <dbReference type="ARBA" id="ARBA00022801"/>
    </source>
</evidence>
<dbReference type="OrthoDB" id="100605at2"/>
<keyword evidence="7" id="KW-0645">Protease</keyword>
<dbReference type="Gene3D" id="1.25.40.320">
    <property type="entry name" value="Peptidase M1, leukotriene A4 hydrolase/aminopeptidase C-terminal domain"/>
    <property type="match status" value="1"/>
</dbReference>
<dbReference type="InterPro" id="IPR027268">
    <property type="entry name" value="Peptidase_M4/M1_CTD_sf"/>
</dbReference>
<evidence type="ECO:0000256" key="10">
    <source>
        <dbReference type="ARBA" id="ARBA00022833"/>
    </source>
</evidence>
<evidence type="ECO:0000256" key="5">
    <source>
        <dbReference type="ARBA" id="ARBA00015611"/>
    </source>
</evidence>
<comment type="similarity">
    <text evidence="3">Belongs to the peptidase M1 family.</text>
</comment>
<dbReference type="Pfam" id="PF01433">
    <property type="entry name" value="Peptidase_M1"/>
    <property type="match status" value="1"/>
</dbReference>
<dbReference type="GO" id="GO:0016285">
    <property type="term" value="F:alanyl aminopeptidase activity"/>
    <property type="evidence" value="ECO:0007669"/>
    <property type="project" value="UniProtKB-EC"/>
</dbReference>
<dbReference type="PRINTS" id="PR00756">
    <property type="entry name" value="ALADIPTASE"/>
</dbReference>
<evidence type="ECO:0000256" key="2">
    <source>
        <dbReference type="ARBA" id="ARBA00004496"/>
    </source>
</evidence>
<reference evidence="16 17" key="1">
    <citation type="submission" date="2017-09" db="EMBL/GenBank/DDBJ databases">
        <title>Sphingomonas panjinensis sp.nov., isolated from oil-contaminated soil.</title>
        <authorList>
            <person name="Wang L."/>
            <person name="Chen L."/>
        </authorList>
    </citation>
    <scope>NUCLEOTIDE SEQUENCE [LARGE SCALE GENOMIC DNA]</scope>
    <source>
        <strain evidence="16 17">FW-11</strain>
    </source>
</reference>
<dbReference type="InterPro" id="IPR015211">
    <property type="entry name" value="Peptidase_M1_C"/>
</dbReference>